<dbReference type="InterPro" id="IPR036388">
    <property type="entry name" value="WH-like_DNA-bd_sf"/>
</dbReference>
<proteinExistence type="predicted"/>
<keyword evidence="6" id="KW-1185">Reference proteome</keyword>
<gene>
    <name evidence="5" type="ORF">BPA30113_02013</name>
</gene>
<dbReference type="GO" id="GO:0006950">
    <property type="term" value="P:response to stress"/>
    <property type="evidence" value="ECO:0007669"/>
    <property type="project" value="TreeGrafter"/>
</dbReference>
<dbReference type="InterPro" id="IPR036390">
    <property type="entry name" value="WH_DNA-bd_sf"/>
</dbReference>
<feature type="domain" description="HTH marR-type" evidence="4">
    <location>
        <begin position="18"/>
        <end position="151"/>
    </location>
</feature>
<dbReference type="Pfam" id="PF12802">
    <property type="entry name" value="MarR_2"/>
    <property type="match status" value="1"/>
</dbReference>
<evidence type="ECO:0000256" key="3">
    <source>
        <dbReference type="ARBA" id="ARBA00023163"/>
    </source>
</evidence>
<name>A0A6J5DFY4_9BURK</name>
<protein>
    <submittedName>
        <fullName evidence="5">MarR family transcriptional regulator</fullName>
    </submittedName>
</protein>
<dbReference type="AlphaFoldDB" id="A0A6J5DFY4"/>
<dbReference type="GO" id="GO:0003677">
    <property type="term" value="F:DNA binding"/>
    <property type="evidence" value="ECO:0007669"/>
    <property type="project" value="UniProtKB-KW"/>
</dbReference>
<evidence type="ECO:0000313" key="6">
    <source>
        <dbReference type="Proteomes" id="UP000494330"/>
    </source>
</evidence>
<evidence type="ECO:0000259" key="4">
    <source>
        <dbReference type="PROSITE" id="PS50995"/>
    </source>
</evidence>
<evidence type="ECO:0000256" key="2">
    <source>
        <dbReference type="ARBA" id="ARBA00023125"/>
    </source>
</evidence>
<dbReference type="Proteomes" id="UP000494330">
    <property type="component" value="Unassembled WGS sequence"/>
</dbReference>
<dbReference type="PANTHER" id="PTHR33164:SF87">
    <property type="entry name" value="MULTIPLE ANTIBIOTIC RESISTANCE PROTEIN MARR"/>
    <property type="match status" value="1"/>
</dbReference>
<dbReference type="GO" id="GO:0003700">
    <property type="term" value="F:DNA-binding transcription factor activity"/>
    <property type="evidence" value="ECO:0007669"/>
    <property type="project" value="InterPro"/>
</dbReference>
<dbReference type="PROSITE" id="PS01117">
    <property type="entry name" value="HTH_MARR_1"/>
    <property type="match status" value="1"/>
</dbReference>
<keyword evidence="2" id="KW-0238">DNA-binding</keyword>
<keyword evidence="3" id="KW-0804">Transcription</keyword>
<dbReference type="Gene3D" id="1.10.10.10">
    <property type="entry name" value="Winged helix-like DNA-binding domain superfamily/Winged helix DNA-binding domain"/>
    <property type="match status" value="1"/>
</dbReference>
<organism evidence="5 6">
    <name type="scientific">Burkholderia paludis</name>
    <dbReference type="NCBI Taxonomy" id="1506587"/>
    <lineage>
        <taxon>Bacteria</taxon>
        <taxon>Pseudomonadati</taxon>
        <taxon>Pseudomonadota</taxon>
        <taxon>Betaproteobacteria</taxon>
        <taxon>Burkholderiales</taxon>
        <taxon>Burkholderiaceae</taxon>
        <taxon>Burkholderia</taxon>
        <taxon>Burkholderia cepacia complex</taxon>
    </lineage>
</organism>
<evidence type="ECO:0000256" key="1">
    <source>
        <dbReference type="ARBA" id="ARBA00023015"/>
    </source>
</evidence>
<dbReference type="EMBL" id="CABVQD010000005">
    <property type="protein sequence ID" value="VWB47267.1"/>
    <property type="molecule type" value="Genomic_DNA"/>
</dbReference>
<dbReference type="SMART" id="SM00347">
    <property type="entry name" value="HTH_MARR"/>
    <property type="match status" value="1"/>
</dbReference>
<dbReference type="PANTHER" id="PTHR33164">
    <property type="entry name" value="TRANSCRIPTIONAL REGULATOR, MARR FAMILY"/>
    <property type="match status" value="1"/>
</dbReference>
<dbReference type="InterPro" id="IPR039422">
    <property type="entry name" value="MarR/SlyA-like"/>
</dbReference>
<keyword evidence="1" id="KW-0805">Transcription regulation</keyword>
<evidence type="ECO:0000313" key="5">
    <source>
        <dbReference type="EMBL" id="VWB47267.1"/>
    </source>
</evidence>
<sequence>MVHPSSTRDVSPAALPTGDGLELLLYRTRAAIYHTISPRMKARLGITVAQARILLMLANRPLCMTADLARELDMDAGAAARMIGRMEQQGLLTRKRCDGDRRIVRLQITQEARLLAERIPAIVSTVSDELLSMLDPDEILSLKSMLGRVVENGMRHG</sequence>
<dbReference type="InterPro" id="IPR000835">
    <property type="entry name" value="HTH_MarR-typ"/>
</dbReference>
<dbReference type="SUPFAM" id="SSF46785">
    <property type="entry name" value="Winged helix' DNA-binding domain"/>
    <property type="match status" value="1"/>
</dbReference>
<accession>A0A6J5DFY4</accession>
<dbReference type="PRINTS" id="PR00598">
    <property type="entry name" value="HTHMARR"/>
</dbReference>
<reference evidence="5 6" key="1">
    <citation type="submission" date="2019-09" db="EMBL/GenBank/DDBJ databases">
        <authorList>
            <person name="Depoorter E."/>
        </authorList>
    </citation>
    <scope>NUCLEOTIDE SEQUENCE [LARGE SCALE GENOMIC DNA]</scope>
    <source>
        <strain evidence="5">LMG 30113</strain>
    </source>
</reference>
<dbReference type="PROSITE" id="PS50995">
    <property type="entry name" value="HTH_MARR_2"/>
    <property type="match status" value="1"/>
</dbReference>
<dbReference type="InterPro" id="IPR023187">
    <property type="entry name" value="Tscrpt_reg_MarR-type_CS"/>
</dbReference>